<sequence length="1768" mass="197857">MAHARDRLWESGHDESVEVNQRALIDKVLARYSGEFTVFRELLQNSDDAEATAVEIHFQTRDYLEQRNKPEETATDGQAVNAKTELPNLKTAVVHQWTFKNNGKFFRDEDWSRLKKIAEGNPDEEKIGAFGVGFYSLFSVTEEPFVTSGGQWMGFYWKDKKDQLFARRGKLPDSTAEDPWTTFEMGLREPSPIPPPFDFTRFLASSITFMRHLLDVSVFLDDKRLSRLTKAPGVPKAVGIPKGLKPSSPLNTMQVAGINVTPLSIKAEVMQWVYMAGTEKPQPKKEPPKPPAGGAGGGGFFSSLFSSLTGSHAPSRTITPAPAPSPVPEVDPLTVVTSNVVLSIFAADVSVKLDQKMIAELNRSTKKNPPTRMKYELIYTGKAEYDASKGEDEKQGRTTGSVFQGLRADIEGTGQARIFIGHATGQTTGIGGHMSARFIPTVERESIDLVDRNVAVWNKELLYVGGFLSRSAYEIELEHVQQLWNEAAAAARPSEGIDPQVQETLRNRAIHALKFFTFHPSTPSAVVSTILEEAFFSCTASPRFSLISTHKAFPMISTAGVRDAADVRYPDPSFVGFVKELPVVPDEVLVQAKAMVDALRARGMIKDITFMDVLQELKNRPLSEQEMIACFKWWHDMYNKSTAANLEYVRDQLIGAAVLSIEEKGDKAGRIIPLSVVESFLTRKSGSTGALIPTDGPLPPHLLPVTISRHFEPQALETAFDWRELTIVEWLRHLTNPPTPHDPEHDITQSAPWAERVLQVLSRAWTSLPQPQRPEVVQILRAQACVPTSAGLRRPEEAYFQSAHIFNDLPVVTMPSGASVKGPLEKLLQAIGVRKHVDLQIVFDRMIKTGDWTIAQLIKYLVEVQTTLTTVEMDRLKLTAAFPRELRPDEKLPENGRTPRARASDLYEPLDVFRELKLPVIDWGTHPKWRGNSEEAKFLFKLGLRRYPPLPDIIGLAASPDEKVRSAALKYFLDNYTTRYTDYDPKAFASVAFIPATKDGKPCLAKPFEVYLSPEWATLGFIVTAPSLKGEALANLKVQEHPPGTRLVNLLKTSPPPTEEIAKNWFTILASRVTSFSPNELWTLSQTAFVPVKLGNGAIRHLPPTQCYFKGESQAQFHSKLFTFVDFGTTANAFLSACGVKHEPSVEEVTKILLENPRRFYELADGRENYLAELRNIAVNLRLISSSTLARLKRAAALLGSRRVKKEKTVSSKKTEKDLTGELEEEDWEYQYDLLTPDKVVIADDTNAYQLFGDVIFTAPQEDLLEAFYMELGCRRLSGLVREDYQTRSEVVGSRRAADIRALILERLPLFLHEHTHTKTRVTYSWLNKKDNFVVKTFNKLTVTKTLQFDDKRVSKSQDASAVARRIGHGPIELWLAGNDQVDMYEVATSMCRLLFESPKVNDALLFMTILSTDLRALRRRGYNVDRILRQQRADRLAAEEAAKAAKARLAEAEQKAAFTEKSSSRSSADTLVSPPPALKENGFGTPLLNEKVPALPIPHEIPPSISDQSTRNPSRPMSALRSSIDTLQRRLQKGNASSNASASGVERGSADSGSESQLQLLPPRPSSPVKPRPYATPRSAIASNINMAIRACKEERAEVLRNQKQLQMVREALNEGYCDPSGHPTDMALIGDMGGTKVFAEKDVPDLRNLMQAKKDSLARFIHIIRPLQDVYTLPPTSLHIFYDREGELIAFNRNASLFLNLRYFEQWHDAEVQSGQLTNAYISWYFTLAHEIAHNLVRPHNSEHEFYFSSICEQYLPGFMKLLGSR</sequence>
<proteinExistence type="predicted"/>
<dbReference type="Pfam" id="PF25794">
    <property type="entry name" value="SACS"/>
    <property type="match status" value="1"/>
</dbReference>
<dbReference type="Proteomes" id="UP000193067">
    <property type="component" value="Unassembled WGS sequence"/>
</dbReference>
<evidence type="ECO:0000256" key="1">
    <source>
        <dbReference type="SAM" id="MobiDB-lite"/>
    </source>
</evidence>
<evidence type="ECO:0000313" key="3">
    <source>
        <dbReference type="EMBL" id="OSD02793.1"/>
    </source>
</evidence>
<dbReference type="InterPro" id="IPR036890">
    <property type="entry name" value="HATPase_C_sf"/>
</dbReference>
<gene>
    <name evidence="3" type="ORF">PYCCODRAFT_1389460</name>
</gene>
<accession>A0A1Y2IQ28</accession>
<organism evidence="3 4">
    <name type="scientific">Trametes coccinea (strain BRFM310)</name>
    <name type="common">Pycnoporus coccineus</name>
    <dbReference type="NCBI Taxonomy" id="1353009"/>
    <lineage>
        <taxon>Eukaryota</taxon>
        <taxon>Fungi</taxon>
        <taxon>Dikarya</taxon>
        <taxon>Basidiomycota</taxon>
        <taxon>Agaricomycotina</taxon>
        <taxon>Agaricomycetes</taxon>
        <taxon>Polyporales</taxon>
        <taxon>Polyporaceae</taxon>
        <taxon>Trametes</taxon>
    </lineage>
</organism>
<dbReference type="SUPFAM" id="SSF55874">
    <property type="entry name" value="ATPase domain of HSP90 chaperone/DNA topoisomerase II/histidine kinase"/>
    <property type="match status" value="1"/>
</dbReference>
<dbReference type="InterPro" id="IPR058210">
    <property type="entry name" value="SACS/Nov_dom"/>
</dbReference>
<feature type="region of interest" description="Disordered" evidence="1">
    <location>
        <begin position="1457"/>
        <end position="1579"/>
    </location>
</feature>
<dbReference type="InterPro" id="IPR022155">
    <property type="entry name" value="DUF3684"/>
</dbReference>
<dbReference type="STRING" id="1353009.A0A1Y2IQ28"/>
<feature type="compositionally biased region" description="Pro residues" evidence="1">
    <location>
        <begin position="1563"/>
        <end position="1572"/>
    </location>
</feature>
<dbReference type="NCBIfam" id="NF047352">
    <property type="entry name" value="P_loop_sacsin"/>
    <property type="match status" value="1"/>
</dbReference>
<feature type="compositionally biased region" description="Polar residues" evidence="1">
    <location>
        <begin position="1461"/>
        <end position="1471"/>
    </location>
</feature>
<dbReference type="Pfam" id="PF12449">
    <property type="entry name" value="DUF3684"/>
    <property type="match status" value="1"/>
</dbReference>
<feature type="domain" description="Sacsin/Nov" evidence="2">
    <location>
        <begin position="24"/>
        <end position="151"/>
    </location>
</feature>
<dbReference type="PANTHER" id="PTHR47839:SF1">
    <property type="entry name" value="DOMAIN PROTEIN, PUTATIVE (AFU_ORTHOLOGUE AFUA_6G04830)-RELATED"/>
    <property type="match status" value="1"/>
</dbReference>
<dbReference type="OrthoDB" id="10031156at2759"/>
<dbReference type="PANTHER" id="PTHR47839">
    <property type="entry name" value="DOMAIN PROTEIN, PUTATIVE (AFU_ORTHOLOGUE AFUA_6G04830)-RELATED"/>
    <property type="match status" value="1"/>
</dbReference>
<evidence type="ECO:0000313" key="4">
    <source>
        <dbReference type="Proteomes" id="UP000193067"/>
    </source>
</evidence>
<evidence type="ECO:0000259" key="2">
    <source>
        <dbReference type="Pfam" id="PF25794"/>
    </source>
</evidence>
<dbReference type="EMBL" id="KZ084103">
    <property type="protein sequence ID" value="OSD02793.1"/>
    <property type="molecule type" value="Genomic_DNA"/>
</dbReference>
<feature type="compositionally biased region" description="Polar residues" evidence="1">
    <location>
        <begin position="1506"/>
        <end position="1527"/>
    </location>
</feature>
<keyword evidence="4" id="KW-1185">Reference proteome</keyword>
<dbReference type="Gene3D" id="3.30.565.10">
    <property type="entry name" value="Histidine kinase-like ATPase, C-terminal domain"/>
    <property type="match status" value="1"/>
</dbReference>
<name>A0A1Y2IQ28_TRAC3</name>
<protein>
    <recommendedName>
        <fullName evidence="2">Sacsin/Nov domain-containing protein</fullName>
    </recommendedName>
</protein>
<reference evidence="3 4" key="1">
    <citation type="journal article" date="2015" name="Biotechnol. Biofuels">
        <title>Enhanced degradation of softwood versus hardwood by the white-rot fungus Pycnoporus coccineus.</title>
        <authorList>
            <person name="Couturier M."/>
            <person name="Navarro D."/>
            <person name="Chevret D."/>
            <person name="Henrissat B."/>
            <person name="Piumi F."/>
            <person name="Ruiz-Duenas F.J."/>
            <person name="Martinez A.T."/>
            <person name="Grigoriev I.V."/>
            <person name="Riley R."/>
            <person name="Lipzen A."/>
            <person name="Berrin J.G."/>
            <person name="Master E.R."/>
            <person name="Rosso M.N."/>
        </authorList>
    </citation>
    <scope>NUCLEOTIDE SEQUENCE [LARGE SCALE GENOMIC DNA]</scope>
    <source>
        <strain evidence="3 4">BRFM310</strain>
    </source>
</reference>